<sequence length="79" mass="8917">MLATRPSKAHHGTRDLDWTAPWEYLVEEARTWSLLEATEAPFGDNIFVAPTWIDRADLHPGEVVIPCRPSTQKRSATAM</sequence>
<dbReference type="Proteomes" id="UP000317881">
    <property type="component" value="Unassembled WGS sequence"/>
</dbReference>
<keyword evidence="2" id="KW-1185">Reference proteome</keyword>
<comment type="caution">
    <text evidence="1">The sequence shown here is derived from an EMBL/GenBank/DDBJ whole genome shotgun (WGS) entry which is preliminary data.</text>
</comment>
<dbReference type="EMBL" id="BJND01000023">
    <property type="protein sequence ID" value="GEC05840.1"/>
    <property type="molecule type" value="Genomic_DNA"/>
</dbReference>
<proteinExistence type="predicted"/>
<accession>A0A4Y3VJ83</accession>
<organism evidence="1 2">
    <name type="scientific">Streptomyces spinoverrucosus</name>
    <dbReference type="NCBI Taxonomy" id="284043"/>
    <lineage>
        <taxon>Bacteria</taxon>
        <taxon>Bacillati</taxon>
        <taxon>Actinomycetota</taxon>
        <taxon>Actinomycetes</taxon>
        <taxon>Kitasatosporales</taxon>
        <taxon>Streptomycetaceae</taxon>
        <taxon>Streptomyces</taxon>
    </lineage>
</organism>
<protein>
    <submittedName>
        <fullName evidence="1">Uncharacterized protein</fullName>
    </submittedName>
</protein>
<dbReference type="RefSeq" id="WP_229865888.1">
    <property type="nucleotide sequence ID" value="NZ_BJND01000023.1"/>
</dbReference>
<dbReference type="AlphaFoldDB" id="A0A4Y3VJ83"/>
<gene>
    <name evidence="1" type="ORF">SSP24_34950</name>
</gene>
<evidence type="ECO:0000313" key="2">
    <source>
        <dbReference type="Proteomes" id="UP000317881"/>
    </source>
</evidence>
<evidence type="ECO:0000313" key="1">
    <source>
        <dbReference type="EMBL" id="GEC05840.1"/>
    </source>
</evidence>
<reference evidence="1 2" key="1">
    <citation type="submission" date="2019-06" db="EMBL/GenBank/DDBJ databases">
        <title>Whole genome shotgun sequence of Streptomyces spinoverrucosus NBRC 14228.</title>
        <authorList>
            <person name="Hosoyama A."/>
            <person name="Uohara A."/>
            <person name="Ohji S."/>
            <person name="Ichikawa N."/>
        </authorList>
    </citation>
    <scope>NUCLEOTIDE SEQUENCE [LARGE SCALE GENOMIC DNA]</scope>
    <source>
        <strain evidence="1 2">NBRC 14228</strain>
    </source>
</reference>
<name>A0A4Y3VJ83_9ACTN</name>